<evidence type="ECO:0000256" key="10">
    <source>
        <dbReference type="ARBA" id="ARBA00048881"/>
    </source>
</evidence>
<dbReference type="PRINTS" id="PR00092">
    <property type="entry name" value="TYROSINASE"/>
</dbReference>
<keyword evidence="6" id="KW-0186">Copper</keyword>
<comment type="similarity">
    <text evidence="2">Belongs to the tyrosinase family.</text>
</comment>
<dbReference type="Gene3D" id="2.60.310.20">
    <property type="match status" value="1"/>
</dbReference>
<evidence type="ECO:0000256" key="4">
    <source>
        <dbReference type="ARBA" id="ARBA00022723"/>
    </source>
</evidence>
<evidence type="ECO:0000256" key="5">
    <source>
        <dbReference type="ARBA" id="ARBA00023002"/>
    </source>
</evidence>
<keyword evidence="14" id="KW-1185">Reference proteome</keyword>
<dbReference type="PANTHER" id="PTHR11474">
    <property type="entry name" value="TYROSINASE FAMILY MEMBER"/>
    <property type="match status" value="1"/>
</dbReference>
<accession>A0A1W5CYQ0</accession>
<evidence type="ECO:0000256" key="1">
    <source>
        <dbReference type="ARBA" id="ARBA00001973"/>
    </source>
</evidence>
<feature type="domain" description="Tyrosinase copper-binding" evidence="12">
    <location>
        <begin position="335"/>
        <end position="346"/>
    </location>
</feature>
<evidence type="ECO:0000256" key="7">
    <source>
        <dbReference type="ARBA" id="ARBA00023033"/>
    </source>
</evidence>
<evidence type="ECO:0000259" key="12">
    <source>
        <dbReference type="PROSITE" id="PS00498"/>
    </source>
</evidence>
<dbReference type="Proteomes" id="UP000192927">
    <property type="component" value="Unassembled WGS sequence"/>
</dbReference>
<evidence type="ECO:0000313" key="13">
    <source>
        <dbReference type="EMBL" id="SLM36004.1"/>
    </source>
</evidence>
<evidence type="ECO:0000256" key="9">
    <source>
        <dbReference type="ARBA" id="ARBA00048233"/>
    </source>
</evidence>
<comment type="cofactor">
    <cofactor evidence="1">
        <name>Cu(2+)</name>
        <dbReference type="ChEBI" id="CHEBI:29036"/>
    </cofactor>
</comment>
<keyword evidence="8" id="KW-0470">Melanin biosynthesis</keyword>
<evidence type="ECO:0000256" key="2">
    <source>
        <dbReference type="ARBA" id="ARBA00009928"/>
    </source>
</evidence>
<comment type="catalytic activity">
    <reaction evidence="9">
        <text>2 L-dopa + O2 = 2 L-dopaquinone + 2 H2O</text>
        <dbReference type="Rhea" id="RHEA:34287"/>
        <dbReference type="ChEBI" id="CHEBI:15377"/>
        <dbReference type="ChEBI" id="CHEBI:15379"/>
        <dbReference type="ChEBI" id="CHEBI:57504"/>
        <dbReference type="ChEBI" id="CHEBI:57924"/>
        <dbReference type="EC" id="1.14.18.1"/>
    </reaction>
</comment>
<dbReference type="PROSITE" id="PS00498">
    <property type="entry name" value="TYROSINASE_2"/>
    <property type="match status" value="1"/>
</dbReference>
<keyword evidence="4" id="KW-0479">Metal-binding</keyword>
<dbReference type="EC" id="1.14.18.1" evidence="3"/>
<dbReference type="Pfam" id="PF00264">
    <property type="entry name" value="Tyrosinase"/>
    <property type="match status" value="1"/>
</dbReference>
<dbReference type="GO" id="GO:0046872">
    <property type="term" value="F:metal ion binding"/>
    <property type="evidence" value="ECO:0007669"/>
    <property type="project" value="UniProtKB-KW"/>
</dbReference>
<evidence type="ECO:0000256" key="6">
    <source>
        <dbReference type="ARBA" id="ARBA00023008"/>
    </source>
</evidence>
<dbReference type="InterPro" id="IPR041640">
    <property type="entry name" value="Tyrosinase_C"/>
</dbReference>
<dbReference type="InterPro" id="IPR002227">
    <property type="entry name" value="Tyrosinase_Cu-bd"/>
</dbReference>
<dbReference type="GO" id="GO:0042438">
    <property type="term" value="P:melanin biosynthetic process"/>
    <property type="evidence" value="ECO:0007669"/>
    <property type="project" value="UniProtKB-KW"/>
</dbReference>
<evidence type="ECO:0000313" key="14">
    <source>
        <dbReference type="Proteomes" id="UP000192927"/>
    </source>
</evidence>
<dbReference type="Gene3D" id="1.10.1280.10">
    <property type="entry name" value="Di-copper center containing domain from catechol oxidase"/>
    <property type="match status" value="1"/>
</dbReference>
<keyword evidence="7" id="KW-0503">Monooxygenase</keyword>
<dbReference type="InterPro" id="IPR050316">
    <property type="entry name" value="Tyrosinase/Hemocyanin"/>
</dbReference>
<feature type="chain" id="PRO_5012009329" description="tyrosinase" evidence="11">
    <location>
        <begin position="24"/>
        <end position="660"/>
    </location>
</feature>
<dbReference type="AlphaFoldDB" id="A0A1W5CYQ0"/>
<feature type="signal peptide" evidence="11">
    <location>
        <begin position="1"/>
        <end position="23"/>
    </location>
</feature>
<dbReference type="PANTHER" id="PTHR11474:SF76">
    <property type="entry name" value="SHKT DOMAIN-CONTAINING PROTEIN"/>
    <property type="match status" value="1"/>
</dbReference>
<protein>
    <recommendedName>
        <fullName evidence="3">tyrosinase</fullName>
        <ecNumber evidence="3">1.14.18.1</ecNumber>
    </recommendedName>
</protein>
<dbReference type="Pfam" id="PF18132">
    <property type="entry name" value="Tyrosinase_C"/>
    <property type="match status" value="1"/>
</dbReference>
<sequence>MYYLLGIPFIWLYVSTFIGAVEALPPKSVSDTQLHGRGPKTSHDRRQAGGYFAIQGVHGGRGSDGSVPLRLEIRQLIQNTDQFNLYILALYRFQNTDQSDPLSFYQIAGIHGRPFVPWDNVQSTGSQDAGYCTHSSILFATWHRPYLALYEQVLYNIMQNIVNEFTGDQKTRYAQAAANFRIPYWDWAASPPAGWGVLPWEMGGEQTIQVTMPNGTTTIPNPLWSYNFHPLSSTDLPDSPFDVWTSTLRDPTTQNANAISQDQAVGLQLTSSRDSYAQRLMNLFITYPEYGNFSNKAWIPGTPGSYDSLESLHDQLHGLLGSGGHMSVIEYSAFDPIFWLHHATVDRAFAIWQALYPNSYVEPTLDDFGTYTIPAGSVEDENTPLTPFHKNANGDFWDSTSVRNTSTFGYSYPEVQWWNASVNTKQAVNALYGNNGANGKLQGRGIAGKEKRSTQQKRSPGLASVIAAGLSGTNPTTISQQNTVDVLDDDANPNTYREYIANIRVSKYALSSSFFIHIFLGDFNADPSAWTTDPSLVGTHTIFTSARLPVADCASCKNVTVTGTIPLTMALVQHVEAGQLNGTDLLAVETYLTDNLHWRVTLMDGTIVPRDQVPDLKISVVSSVVTVAPSDDEFPTWGPFTVLTNVTNGRPAGLDHGEPS</sequence>
<dbReference type="InterPro" id="IPR008922">
    <property type="entry name" value="Di-copper_centre_dom_sf"/>
</dbReference>
<dbReference type="SUPFAM" id="SSF48056">
    <property type="entry name" value="Di-copper centre-containing domain"/>
    <property type="match status" value="1"/>
</dbReference>
<keyword evidence="5" id="KW-0560">Oxidoreductase</keyword>
<dbReference type="GO" id="GO:0004503">
    <property type="term" value="F:tyrosinase activity"/>
    <property type="evidence" value="ECO:0007669"/>
    <property type="project" value="UniProtKB-EC"/>
</dbReference>
<evidence type="ECO:0000256" key="11">
    <source>
        <dbReference type="SAM" id="SignalP"/>
    </source>
</evidence>
<keyword evidence="11" id="KW-0732">Signal</keyword>
<name>A0A1W5CYQ0_9LECA</name>
<evidence type="ECO:0000256" key="3">
    <source>
        <dbReference type="ARBA" id="ARBA00011906"/>
    </source>
</evidence>
<proteinExistence type="inferred from homology"/>
<reference evidence="14" key="1">
    <citation type="submission" date="2017-03" db="EMBL/GenBank/DDBJ databases">
        <authorList>
            <person name="Sharma R."/>
            <person name="Thines M."/>
        </authorList>
    </citation>
    <scope>NUCLEOTIDE SEQUENCE [LARGE SCALE GENOMIC DNA]</scope>
</reference>
<comment type="catalytic activity">
    <reaction evidence="10">
        <text>L-tyrosine + O2 = L-dopaquinone + H2O</text>
        <dbReference type="Rhea" id="RHEA:18117"/>
        <dbReference type="ChEBI" id="CHEBI:15377"/>
        <dbReference type="ChEBI" id="CHEBI:15379"/>
        <dbReference type="ChEBI" id="CHEBI:57924"/>
        <dbReference type="ChEBI" id="CHEBI:58315"/>
        <dbReference type="EC" id="1.14.18.1"/>
    </reaction>
</comment>
<organism evidence="13 14">
    <name type="scientific">Lasallia pustulata</name>
    <dbReference type="NCBI Taxonomy" id="136370"/>
    <lineage>
        <taxon>Eukaryota</taxon>
        <taxon>Fungi</taxon>
        <taxon>Dikarya</taxon>
        <taxon>Ascomycota</taxon>
        <taxon>Pezizomycotina</taxon>
        <taxon>Lecanoromycetes</taxon>
        <taxon>OSLEUM clade</taxon>
        <taxon>Umbilicariomycetidae</taxon>
        <taxon>Umbilicariales</taxon>
        <taxon>Umbilicariaceae</taxon>
        <taxon>Lasallia</taxon>
    </lineage>
</organism>
<dbReference type="EMBL" id="FWEW01000869">
    <property type="protein sequence ID" value="SLM36004.1"/>
    <property type="molecule type" value="Genomic_DNA"/>
</dbReference>
<evidence type="ECO:0000256" key="8">
    <source>
        <dbReference type="ARBA" id="ARBA00023101"/>
    </source>
</evidence>